<dbReference type="KEGG" id="cint:HZF06_18765"/>
<keyword evidence="1 3" id="KW-0808">Transferase</keyword>
<feature type="domain" description="Glycosyl transferase family 1" evidence="2">
    <location>
        <begin position="207"/>
        <end position="316"/>
    </location>
</feature>
<dbReference type="EMBL" id="CP059378">
    <property type="protein sequence ID" value="QLY79106.1"/>
    <property type="molecule type" value="Genomic_DNA"/>
</dbReference>
<gene>
    <name evidence="3" type="ORF">HZF06_18765</name>
</gene>
<accession>A0A7D6VPI6</accession>
<dbReference type="SUPFAM" id="SSF53756">
    <property type="entry name" value="UDP-Glycosyltransferase/glycogen phosphorylase"/>
    <property type="match status" value="1"/>
</dbReference>
<dbReference type="GO" id="GO:0016757">
    <property type="term" value="F:glycosyltransferase activity"/>
    <property type="evidence" value="ECO:0007669"/>
    <property type="project" value="InterPro"/>
</dbReference>
<dbReference type="InterPro" id="IPR001296">
    <property type="entry name" value="Glyco_trans_1"/>
</dbReference>
<evidence type="ECO:0000313" key="3">
    <source>
        <dbReference type="EMBL" id="QLY79106.1"/>
    </source>
</evidence>
<dbReference type="CDD" id="cd03801">
    <property type="entry name" value="GT4_PimA-like"/>
    <property type="match status" value="1"/>
</dbReference>
<reference evidence="3 4" key="1">
    <citation type="submission" date="2020-07" db="EMBL/GenBank/DDBJ databases">
        <title>Electron transfer.</title>
        <authorList>
            <person name="Huang L."/>
            <person name="Liu X."/>
            <person name="Zhou S."/>
        </authorList>
    </citation>
    <scope>NUCLEOTIDE SEQUENCE [LARGE SCALE GENOMIC DNA]</scope>
    <source>
        <strain evidence="3 4">Lx1</strain>
    </source>
</reference>
<dbReference type="Gene3D" id="3.40.50.2000">
    <property type="entry name" value="Glycogen Phosphorylase B"/>
    <property type="match status" value="2"/>
</dbReference>
<organism evidence="3 4">
    <name type="scientific">Clostridium intestinale</name>
    <dbReference type="NCBI Taxonomy" id="36845"/>
    <lineage>
        <taxon>Bacteria</taxon>
        <taxon>Bacillati</taxon>
        <taxon>Bacillota</taxon>
        <taxon>Clostridia</taxon>
        <taxon>Eubacteriales</taxon>
        <taxon>Clostridiaceae</taxon>
        <taxon>Clostridium</taxon>
    </lineage>
</organism>
<proteinExistence type="predicted"/>
<dbReference type="Pfam" id="PF00534">
    <property type="entry name" value="Glycos_transf_1"/>
    <property type="match status" value="1"/>
</dbReference>
<dbReference type="GO" id="GO:0009103">
    <property type="term" value="P:lipopolysaccharide biosynthetic process"/>
    <property type="evidence" value="ECO:0007669"/>
    <property type="project" value="TreeGrafter"/>
</dbReference>
<evidence type="ECO:0000259" key="2">
    <source>
        <dbReference type="Pfam" id="PF00534"/>
    </source>
</evidence>
<dbReference type="Proteomes" id="UP000512286">
    <property type="component" value="Chromosome"/>
</dbReference>
<protein>
    <submittedName>
        <fullName evidence="3">Glycosyltransferase family 4 protein</fullName>
    </submittedName>
</protein>
<evidence type="ECO:0000256" key="1">
    <source>
        <dbReference type="ARBA" id="ARBA00022679"/>
    </source>
</evidence>
<sequence>MKILHLCLANYYIDDYNYQENALVIANKMDNHEVKIIASTETFVENSKVGYLNPKKYITKEGVEINRIAYKKYLPHSIMKKIRNYDNVYNLIDEFSPDVIYFHGISAYELITVAKYKKNNPNVKFYVDNHADANNSGNNFISRFILHKIIYKNIIKVAYKYIDKIFYITYETKEFLKNVYGLKEDKMEFFPLGGYVLSKEEISLKRKMIRKQHSLKNDDILLVHSGKLDKFKRTKELIEAFHNTNKKNLKLFIIGSIDESQKKDILEMIKKDIRVSYLGWKSADELQEYLCACDLYVQPGGQSATMQNALCSGAAVALYPHKSHKFLLGDKAFYIEDIKDMIDLFNDISDNVEILSNKKDILYALAYEKLDYRKLAQRIYE</sequence>
<evidence type="ECO:0000313" key="4">
    <source>
        <dbReference type="Proteomes" id="UP000512286"/>
    </source>
</evidence>
<dbReference type="AlphaFoldDB" id="A0A7D6VPI6"/>
<dbReference type="PANTHER" id="PTHR46401">
    <property type="entry name" value="GLYCOSYLTRANSFERASE WBBK-RELATED"/>
    <property type="match status" value="1"/>
</dbReference>
<dbReference type="RefSeq" id="WP_181601329.1">
    <property type="nucleotide sequence ID" value="NZ_CP059378.1"/>
</dbReference>
<name>A0A7D6VPI6_9CLOT</name>
<dbReference type="PANTHER" id="PTHR46401:SF2">
    <property type="entry name" value="GLYCOSYLTRANSFERASE WBBK-RELATED"/>
    <property type="match status" value="1"/>
</dbReference>